<dbReference type="EMBL" id="DOGS01000273">
    <property type="protein sequence ID" value="HBQ49899.1"/>
    <property type="molecule type" value="Genomic_DNA"/>
</dbReference>
<dbReference type="SUPFAM" id="SSF52518">
    <property type="entry name" value="Thiamin diphosphate-binding fold (THDP-binding)"/>
    <property type="match status" value="1"/>
</dbReference>
<comment type="caution">
    <text evidence="1">The sequence shown here is derived from an EMBL/GenBank/DDBJ whole genome shotgun (WGS) entry which is preliminary data.</text>
</comment>
<gene>
    <name evidence="1" type="ORF">DD728_13655</name>
</gene>
<dbReference type="Proteomes" id="UP000263957">
    <property type="component" value="Unassembled WGS sequence"/>
</dbReference>
<dbReference type="AlphaFoldDB" id="A0A356W889"/>
<dbReference type="PANTHER" id="PTHR48084:SF3">
    <property type="entry name" value="SUBUNIT OF PYRUVATE:FLAVODOXIN OXIDOREDUCTASE"/>
    <property type="match status" value="1"/>
</dbReference>
<feature type="non-terminal residue" evidence="1">
    <location>
        <position position="86"/>
    </location>
</feature>
<dbReference type="InterPro" id="IPR029061">
    <property type="entry name" value="THDP-binding"/>
</dbReference>
<evidence type="ECO:0000313" key="1">
    <source>
        <dbReference type="EMBL" id="HBQ49899.1"/>
    </source>
</evidence>
<evidence type="ECO:0000313" key="2">
    <source>
        <dbReference type="Proteomes" id="UP000263957"/>
    </source>
</evidence>
<dbReference type="PANTHER" id="PTHR48084">
    <property type="entry name" value="2-OXOGLUTARATE OXIDOREDUCTASE SUBUNIT KORB-RELATED"/>
    <property type="match status" value="1"/>
</dbReference>
<sequence length="86" mass="8951">CSGCPHNSSTVVPEGSRALAGIGCHYMANFMPDRKTDMTSQMGGEGIAWVGQHWATDEPHVFVNLGDGTYSHSGSLAIRAAVTSGA</sequence>
<accession>A0A356W889</accession>
<organism evidence="1 2">
    <name type="scientific">Hyphomonas atlantica</name>
    <dbReference type="NCBI Taxonomy" id="1280948"/>
    <lineage>
        <taxon>Bacteria</taxon>
        <taxon>Pseudomonadati</taxon>
        <taxon>Pseudomonadota</taxon>
        <taxon>Alphaproteobacteria</taxon>
        <taxon>Hyphomonadales</taxon>
        <taxon>Hyphomonadaceae</taxon>
        <taxon>Hyphomonas</taxon>
    </lineage>
</organism>
<evidence type="ECO:0008006" key="3">
    <source>
        <dbReference type="Google" id="ProtNLM"/>
    </source>
</evidence>
<reference evidence="1 2" key="1">
    <citation type="journal article" date="2018" name="Nat. Biotechnol.">
        <title>A standardized bacterial taxonomy based on genome phylogeny substantially revises the tree of life.</title>
        <authorList>
            <person name="Parks D.H."/>
            <person name="Chuvochina M."/>
            <person name="Waite D.W."/>
            <person name="Rinke C."/>
            <person name="Skarshewski A."/>
            <person name="Chaumeil P.A."/>
            <person name="Hugenholtz P."/>
        </authorList>
    </citation>
    <scope>NUCLEOTIDE SEQUENCE [LARGE SCALE GENOMIC DNA]</scope>
    <source>
        <strain evidence="1">UBA10378</strain>
    </source>
</reference>
<dbReference type="InterPro" id="IPR051457">
    <property type="entry name" value="2-oxoacid:Fd_oxidoreductase"/>
</dbReference>
<feature type="non-terminal residue" evidence="1">
    <location>
        <position position="1"/>
    </location>
</feature>
<protein>
    <recommendedName>
        <fullName evidence="3">Indolepyruvate ferredoxin oxidoreductase</fullName>
    </recommendedName>
</protein>
<proteinExistence type="predicted"/>
<name>A0A356W889_9PROT</name>